<organism evidence="1 2">
    <name type="scientific">Aliarcobacter butzleri L352</name>
    <dbReference type="NCBI Taxonomy" id="1447260"/>
    <lineage>
        <taxon>Bacteria</taxon>
        <taxon>Pseudomonadati</taxon>
        <taxon>Campylobacterota</taxon>
        <taxon>Epsilonproteobacteria</taxon>
        <taxon>Campylobacterales</taxon>
        <taxon>Arcobacteraceae</taxon>
        <taxon>Aliarcobacter</taxon>
    </lineage>
</organism>
<evidence type="ECO:0000313" key="2">
    <source>
        <dbReference type="Proteomes" id="UP000035462"/>
    </source>
</evidence>
<dbReference type="RefSeq" id="WP_046994438.1">
    <property type="nucleotide sequence ID" value="NZ_JAIT01000015.1"/>
</dbReference>
<evidence type="ECO:0000313" key="1">
    <source>
        <dbReference type="EMBL" id="KLE06322.1"/>
    </source>
</evidence>
<protein>
    <recommendedName>
        <fullName evidence="3">Lipoprotein</fullName>
    </recommendedName>
</protein>
<proteinExistence type="predicted"/>
<dbReference type="EMBL" id="JAIT01000015">
    <property type="protein sequence ID" value="KLE06322.1"/>
    <property type="molecule type" value="Genomic_DNA"/>
</dbReference>
<accession>A0A837JEY2</accession>
<evidence type="ECO:0008006" key="3">
    <source>
        <dbReference type="Google" id="ProtNLM"/>
    </source>
</evidence>
<dbReference type="AlphaFoldDB" id="A0A837JEY2"/>
<gene>
    <name evidence="1" type="ORF">AF77_02330</name>
</gene>
<dbReference type="PROSITE" id="PS51257">
    <property type="entry name" value="PROKAR_LIPOPROTEIN"/>
    <property type="match status" value="1"/>
</dbReference>
<dbReference type="Proteomes" id="UP000035462">
    <property type="component" value="Unassembled WGS sequence"/>
</dbReference>
<name>A0A837JEY2_9BACT</name>
<reference evidence="1 2" key="1">
    <citation type="submission" date="2014-01" db="EMBL/GenBank/DDBJ databases">
        <title>Development of a Comparative Genomic Fingerprinting Assay for High Resolution Genotyping of Arcobacter butzleri.</title>
        <authorList>
            <person name="Webb A.L."/>
            <person name="Inglis G.D."/>
            <person name="Kruczkiewicz P."/>
            <person name="Selinger L.B."/>
            <person name="Taboada E.N."/>
        </authorList>
    </citation>
    <scope>NUCLEOTIDE SEQUENCE [LARGE SCALE GENOMIC DNA]</scope>
    <source>
        <strain evidence="1 2">L352</strain>
    </source>
</reference>
<comment type="caution">
    <text evidence="1">The sequence shown here is derived from an EMBL/GenBank/DDBJ whole genome shotgun (WGS) entry which is preliminary data.</text>
</comment>
<sequence length="208" mass="24324">MKKSLVFATSIFTMSLLLTGCNNDDKEKFELSNTIDKTYLLNKQNGELFYIDNKTMYKVVTETETKNKIGEILNLEDTLEYSKISIKTKVYNDSVYYRFNLQYLPLIVEINDEANPSQKIKKDLSKVNFDEWRKTILSLDKNYSLTLVFVDQDNFTVATKTIPLRNLTVNFKDGITYEGSFAIDKSIATKINTLQYYYYFPEFNNIKQ</sequence>